<dbReference type="AlphaFoldDB" id="A0A4C1TR20"/>
<dbReference type="EMBL" id="BGZK01000079">
    <property type="protein sequence ID" value="GBP16364.1"/>
    <property type="molecule type" value="Genomic_DNA"/>
</dbReference>
<accession>A0A4C1TR20</accession>
<name>A0A4C1TR20_EUMVA</name>
<gene>
    <name evidence="1" type="ORF">EVAR_9953_1</name>
</gene>
<organism evidence="1 2">
    <name type="scientific">Eumeta variegata</name>
    <name type="common">Bagworm moth</name>
    <name type="synonym">Eumeta japonica</name>
    <dbReference type="NCBI Taxonomy" id="151549"/>
    <lineage>
        <taxon>Eukaryota</taxon>
        <taxon>Metazoa</taxon>
        <taxon>Ecdysozoa</taxon>
        <taxon>Arthropoda</taxon>
        <taxon>Hexapoda</taxon>
        <taxon>Insecta</taxon>
        <taxon>Pterygota</taxon>
        <taxon>Neoptera</taxon>
        <taxon>Endopterygota</taxon>
        <taxon>Lepidoptera</taxon>
        <taxon>Glossata</taxon>
        <taxon>Ditrysia</taxon>
        <taxon>Tineoidea</taxon>
        <taxon>Psychidae</taxon>
        <taxon>Oiketicinae</taxon>
        <taxon>Eumeta</taxon>
    </lineage>
</organism>
<comment type="caution">
    <text evidence="1">The sequence shown here is derived from an EMBL/GenBank/DDBJ whole genome shotgun (WGS) entry which is preliminary data.</text>
</comment>
<evidence type="ECO:0000313" key="1">
    <source>
        <dbReference type="EMBL" id="GBP16364.1"/>
    </source>
</evidence>
<evidence type="ECO:0000313" key="2">
    <source>
        <dbReference type="Proteomes" id="UP000299102"/>
    </source>
</evidence>
<protein>
    <submittedName>
        <fullName evidence="1">Uncharacterized protein</fullName>
    </submittedName>
</protein>
<proteinExistence type="predicted"/>
<dbReference type="Proteomes" id="UP000299102">
    <property type="component" value="Unassembled WGS sequence"/>
</dbReference>
<reference evidence="1 2" key="1">
    <citation type="journal article" date="2019" name="Commun. Biol.">
        <title>The bagworm genome reveals a unique fibroin gene that provides high tensile strength.</title>
        <authorList>
            <person name="Kono N."/>
            <person name="Nakamura H."/>
            <person name="Ohtoshi R."/>
            <person name="Tomita M."/>
            <person name="Numata K."/>
            <person name="Arakawa K."/>
        </authorList>
    </citation>
    <scope>NUCLEOTIDE SEQUENCE [LARGE SCALE GENOMIC DNA]</scope>
</reference>
<keyword evidence="2" id="KW-1185">Reference proteome</keyword>
<sequence length="193" mass="21256">MKSPAPAEAPRADCWTSCDRHHRQLYRKILSDRFRPAAGKRWSWAPIYARHSSQNQGSRVSSRGASSCVFIRERVLCGIVATKYLCESATTGTAPRRLRGVQHAEALCRHVVPRNVVRGGVLHGTQLRYRQRPTTDALKSACACCNINIPASALFSVLASGRRDAPICLGRRAARGDVARPGRVLKTVQLSII</sequence>